<evidence type="ECO:0000256" key="8">
    <source>
        <dbReference type="ARBA" id="ARBA00022982"/>
    </source>
</evidence>
<feature type="domain" description="ETF-QO/FixC ubiquinone-binding" evidence="17">
    <location>
        <begin position="256"/>
        <end position="351"/>
    </location>
</feature>
<dbReference type="AlphaFoldDB" id="A0A0X3PU06"/>
<gene>
    <name evidence="18" type="primary">ETFD</name>
    <name evidence="18" type="ORF">TR165788</name>
</gene>
<comment type="cofactor">
    <cofactor evidence="1 14">
        <name>FAD</name>
        <dbReference type="ChEBI" id="CHEBI:57692"/>
    </cofactor>
</comment>
<keyword evidence="6 14" id="KW-0479">Metal-binding</keyword>
<evidence type="ECO:0000259" key="17">
    <source>
        <dbReference type="Pfam" id="PF21162"/>
    </source>
</evidence>
<evidence type="ECO:0000256" key="3">
    <source>
        <dbReference type="ARBA" id="ARBA00022448"/>
    </source>
</evidence>
<proteinExistence type="predicted"/>
<evidence type="ECO:0000256" key="6">
    <source>
        <dbReference type="ARBA" id="ARBA00022723"/>
    </source>
</evidence>
<comment type="catalytic activity">
    <reaction evidence="13 14">
        <text>a ubiquinone + reduced [electron-transfer flavoprotein] = a ubiquinol + oxidized [electron-transfer flavoprotein] + H(+)</text>
        <dbReference type="Rhea" id="RHEA:24052"/>
        <dbReference type="Rhea" id="RHEA-COMP:9565"/>
        <dbReference type="Rhea" id="RHEA-COMP:9566"/>
        <dbReference type="Rhea" id="RHEA-COMP:10685"/>
        <dbReference type="Rhea" id="RHEA-COMP:10686"/>
        <dbReference type="ChEBI" id="CHEBI:15378"/>
        <dbReference type="ChEBI" id="CHEBI:16389"/>
        <dbReference type="ChEBI" id="CHEBI:17976"/>
        <dbReference type="ChEBI" id="CHEBI:57692"/>
        <dbReference type="ChEBI" id="CHEBI:58307"/>
        <dbReference type="EC" id="1.5.5.1"/>
    </reaction>
</comment>
<dbReference type="Pfam" id="PF13450">
    <property type="entry name" value="NAD_binding_8"/>
    <property type="match status" value="1"/>
</dbReference>
<dbReference type="PANTHER" id="PTHR10617">
    <property type="entry name" value="ELECTRON TRANSFER FLAVOPROTEIN-UBIQUINONE OXIDOREDUCTASE"/>
    <property type="match status" value="1"/>
</dbReference>
<organism evidence="18">
    <name type="scientific">Schistocephalus solidus</name>
    <name type="common">Tapeworm</name>
    <dbReference type="NCBI Taxonomy" id="70667"/>
    <lineage>
        <taxon>Eukaryota</taxon>
        <taxon>Metazoa</taxon>
        <taxon>Spiralia</taxon>
        <taxon>Lophotrochozoa</taxon>
        <taxon>Platyhelminthes</taxon>
        <taxon>Cestoda</taxon>
        <taxon>Eucestoda</taxon>
        <taxon>Diphyllobothriidea</taxon>
        <taxon>Diphyllobothriidae</taxon>
        <taxon>Schistocephalus</taxon>
    </lineage>
</organism>
<dbReference type="GO" id="GO:0004174">
    <property type="term" value="F:electron-transferring-flavoprotein dehydrogenase activity"/>
    <property type="evidence" value="ECO:0007669"/>
    <property type="project" value="UniProtKB-UniRule"/>
</dbReference>
<dbReference type="PANTHER" id="PTHR10617:SF107">
    <property type="entry name" value="ELECTRON TRANSFER FLAVOPROTEIN-UBIQUINONE OXIDOREDUCTASE, MITOCHONDRIAL"/>
    <property type="match status" value="1"/>
</dbReference>
<dbReference type="Pfam" id="PF21162">
    <property type="entry name" value="ETFQO_UQ-bd"/>
    <property type="match status" value="1"/>
</dbReference>
<dbReference type="GO" id="GO:0051539">
    <property type="term" value="F:4 iron, 4 sulfur cluster binding"/>
    <property type="evidence" value="ECO:0007669"/>
    <property type="project" value="UniProtKB-UniRule"/>
</dbReference>
<dbReference type="FunFam" id="3.30.70.20:FF:000012">
    <property type="entry name" value="Electron transfer flavoprotein-ubiquinone oxidoreductase, mitochondrial"/>
    <property type="match status" value="1"/>
</dbReference>
<evidence type="ECO:0000256" key="10">
    <source>
        <dbReference type="ARBA" id="ARBA00023004"/>
    </source>
</evidence>
<reference evidence="18" key="1">
    <citation type="submission" date="2016-01" db="EMBL/GenBank/DDBJ databases">
        <title>Reference transcriptome for the parasite Schistocephalus solidus: insights into the molecular evolution of parasitism.</title>
        <authorList>
            <person name="Hebert F.O."/>
            <person name="Grambauer S."/>
            <person name="Barber I."/>
            <person name="Landry C.R."/>
            <person name="Aubin-Horth N."/>
        </authorList>
    </citation>
    <scope>NUCLEOTIDE SEQUENCE</scope>
</reference>
<evidence type="ECO:0000256" key="5">
    <source>
        <dbReference type="ARBA" id="ARBA00022630"/>
    </source>
</evidence>
<evidence type="ECO:0000256" key="4">
    <source>
        <dbReference type="ARBA" id="ARBA00022485"/>
    </source>
</evidence>
<sequence length="599" mass="66648">MLATMRNLDLLRFLPPFFKIGRGFAKTTHFSIKPRSMDPRWKDIDLTRHQEIADVVIVGGGPAGFAAACKLKQMAHLDNRTDFRVIIIEKAAYIGGHILSGACIEPQALEEIFPNWRDLKAPLNTPVTSDSFYFLTERHRFPIPLMSGLPMRNEGNFIVRLGHLVAWMGQQAEDLGVEVYPGTAASEVLFGKDGQVIGLATNDVGINKDGSPKDAFERGMEILAKQTIFAEGCHGHLTKKVIKKFNLREDSPLQTYGIGFKELWEIKESGWSPGHVEHGIGWPMSNGNYGGYFIYHYAGESPLIAFGFVMGLDYENPYQNPYKEFQRLKQHPHFDRLLDGGNRVAYGARALAEGGYQSIPKLTMPGGLLVGCTAGFLNVPKIKGVHNALRSGRIAAESVYKHICGDDNSEKSQEVLSYPVALKNSPVWKELYDVRNIRPSMDALGLGMFGCVLYTGLIWYFLRGKEPWTFKLKEADYSRLKPAKKCKSIPYPTPDGKKSFDLLTSVALTGTNHDANEPSHLTLYDDTIPETVNFPIYDGPEQRFCPAGVYEYVSIDGKPTLQINAANCIHCKTCDIKDVSQNINWVNPQGGEGPAYDGM</sequence>
<keyword evidence="15" id="KW-0472">Membrane</keyword>
<dbReference type="Gene3D" id="3.30.9.90">
    <property type="match status" value="1"/>
</dbReference>
<feature type="domain" description="ETF-QO/FixX C-terminal" evidence="16">
    <location>
        <begin position="496"/>
        <end position="596"/>
    </location>
</feature>
<evidence type="ECO:0000256" key="9">
    <source>
        <dbReference type="ARBA" id="ARBA00023002"/>
    </source>
</evidence>
<dbReference type="Pfam" id="PF05187">
    <property type="entry name" value="Fer4_ETF_QO"/>
    <property type="match status" value="1"/>
</dbReference>
<evidence type="ECO:0000256" key="2">
    <source>
        <dbReference type="ARBA" id="ARBA00002819"/>
    </source>
</evidence>
<dbReference type="PRINTS" id="PR00411">
    <property type="entry name" value="PNDRDTASEI"/>
</dbReference>
<keyword evidence="7 14" id="KW-0274">FAD</keyword>
<evidence type="ECO:0000259" key="16">
    <source>
        <dbReference type="Pfam" id="PF05187"/>
    </source>
</evidence>
<dbReference type="InterPro" id="IPR007859">
    <property type="entry name" value="ETF-QO/FixX_C"/>
</dbReference>
<evidence type="ECO:0000313" key="18">
    <source>
        <dbReference type="EMBL" id="JAP55038.1"/>
    </source>
</evidence>
<dbReference type="GO" id="GO:0046872">
    <property type="term" value="F:metal ion binding"/>
    <property type="evidence" value="ECO:0007669"/>
    <property type="project" value="UniProtKB-KW"/>
</dbReference>
<keyword evidence="11 14" id="KW-0411">Iron-sulfur</keyword>
<dbReference type="EMBL" id="GEEE01008187">
    <property type="protein sequence ID" value="JAP55038.1"/>
    <property type="molecule type" value="Transcribed_RNA"/>
</dbReference>
<dbReference type="InterPro" id="IPR049398">
    <property type="entry name" value="ETF-QO/FixC_UQ-bd"/>
</dbReference>
<feature type="transmembrane region" description="Helical" evidence="15">
    <location>
        <begin position="443"/>
        <end position="462"/>
    </location>
</feature>
<evidence type="ECO:0000256" key="15">
    <source>
        <dbReference type="SAM" id="Phobius"/>
    </source>
</evidence>
<evidence type="ECO:0000256" key="11">
    <source>
        <dbReference type="ARBA" id="ARBA00023014"/>
    </source>
</evidence>
<evidence type="ECO:0000256" key="1">
    <source>
        <dbReference type="ARBA" id="ARBA00001974"/>
    </source>
</evidence>
<dbReference type="EC" id="1.5.5.1" evidence="14"/>
<keyword evidence="8 14" id="KW-0249">Electron transport</keyword>
<keyword evidence="15" id="KW-1133">Transmembrane helix</keyword>
<keyword evidence="4" id="KW-0004">4Fe-4S</keyword>
<dbReference type="InterPro" id="IPR040156">
    <property type="entry name" value="ETF-QO"/>
</dbReference>
<evidence type="ECO:0000256" key="13">
    <source>
        <dbReference type="ARBA" id="ARBA00052682"/>
    </source>
</evidence>
<keyword evidence="3 14" id="KW-0813">Transport</keyword>
<evidence type="ECO:0000256" key="12">
    <source>
        <dbReference type="ARBA" id="ARBA00023075"/>
    </source>
</evidence>
<keyword evidence="12 14" id="KW-0830">Ubiquinone</keyword>
<comment type="function">
    <text evidence="2 14">Accepts electrons from ETF and reduces ubiquinone.</text>
</comment>
<comment type="cofactor">
    <cofactor evidence="14">
        <name>[4Fe-4S] cluster</name>
        <dbReference type="ChEBI" id="CHEBI:49883"/>
    </cofactor>
    <text evidence="14">Binds 1 [4Fe-4S] cluster.</text>
</comment>
<dbReference type="Gene3D" id="3.30.70.20">
    <property type="match status" value="1"/>
</dbReference>
<keyword evidence="15" id="KW-0812">Transmembrane</keyword>
<protein>
    <recommendedName>
        <fullName evidence="14">Electron transfer flavoprotein-ubiquinone oxidoreductase</fullName>
        <shortName evidence="14">ETF-QO</shortName>
        <ecNumber evidence="14">1.5.5.1</ecNumber>
    </recommendedName>
</protein>
<dbReference type="GO" id="GO:0005743">
    <property type="term" value="C:mitochondrial inner membrane"/>
    <property type="evidence" value="ECO:0007669"/>
    <property type="project" value="TreeGrafter"/>
</dbReference>
<keyword evidence="5 14" id="KW-0285">Flavoprotein</keyword>
<dbReference type="Gene3D" id="3.50.50.60">
    <property type="entry name" value="FAD/NAD(P)-binding domain"/>
    <property type="match status" value="1"/>
</dbReference>
<name>A0A0X3PU06_SCHSO</name>
<dbReference type="InterPro" id="IPR036188">
    <property type="entry name" value="FAD/NAD-bd_sf"/>
</dbReference>
<dbReference type="SUPFAM" id="SSF54862">
    <property type="entry name" value="4Fe-4S ferredoxins"/>
    <property type="match status" value="1"/>
</dbReference>
<dbReference type="SUPFAM" id="SSF51905">
    <property type="entry name" value="FAD/NAD(P)-binding domain"/>
    <property type="match status" value="1"/>
</dbReference>
<evidence type="ECO:0000256" key="14">
    <source>
        <dbReference type="RuleBase" id="RU366068"/>
    </source>
</evidence>
<keyword evidence="9 14" id="KW-0560">Oxidoreductase</keyword>
<accession>A0A0X3PU06</accession>
<evidence type="ECO:0000256" key="7">
    <source>
        <dbReference type="ARBA" id="ARBA00022827"/>
    </source>
</evidence>
<dbReference type="SUPFAM" id="SSF54373">
    <property type="entry name" value="FAD-linked reductases, C-terminal domain"/>
    <property type="match status" value="1"/>
</dbReference>
<keyword evidence="10 14" id="KW-0408">Iron</keyword>